<evidence type="ECO:0000313" key="2">
    <source>
        <dbReference type="EMBL" id="EKC56633.1"/>
    </source>
</evidence>
<evidence type="ECO:0000256" key="1">
    <source>
        <dbReference type="SAM" id="Coils"/>
    </source>
</evidence>
<name>K1SGE3_9ZZZZ</name>
<proteinExistence type="predicted"/>
<feature type="non-terminal residue" evidence="2">
    <location>
        <position position="120"/>
    </location>
</feature>
<feature type="coiled-coil region" evidence="1">
    <location>
        <begin position="22"/>
        <end position="49"/>
    </location>
</feature>
<sequence>METYGDWGYIAPEFVMPSETTHEDLESVIAEQERKIEELTNQLAVVKTAASGKTQKERARRSESVSAMMNWNEAQTRCLIDEQLRLSGWEADTQNLRYSKGTRPVKGEKYCHQRMAYQFG</sequence>
<organism evidence="2">
    <name type="scientific">human gut metagenome</name>
    <dbReference type="NCBI Taxonomy" id="408170"/>
    <lineage>
        <taxon>unclassified sequences</taxon>
        <taxon>metagenomes</taxon>
        <taxon>organismal metagenomes</taxon>
    </lineage>
</organism>
<accession>K1SGE3</accession>
<gene>
    <name evidence="2" type="ORF">OBE_10962</name>
</gene>
<comment type="caution">
    <text evidence="2">The sequence shown here is derived from an EMBL/GenBank/DDBJ whole genome shotgun (WGS) entry which is preliminary data.</text>
</comment>
<dbReference type="AlphaFoldDB" id="K1SGE3"/>
<dbReference type="EMBL" id="AJWZ01007537">
    <property type="protein sequence ID" value="EKC56633.1"/>
    <property type="molecule type" value="Genomic_DNA"/>
</dbReference>
<keyword evidence="1" id="KW-0175">Coiled coil</keyword>
<reference evidence="2" key="1">
    <citation type="journal article" date="2013" name="Environ. Microbiol.">
        <title>Microbiota from the distal guts of lean and obese adolescents exhibit partial functional redundancy besides clear differences in community structure.</title>
        <authorList>
            <person name="Ferrer M."/>
            <person name="Ruiz A."/>
            <person name="Lanza F."/>
            <person name="Haange S.B."/>
            <person name="Oberbach A."/>
            <person name="Till H."/>
            <person name="Bargiela R."/>
            <person name="Campoy C."/>
            <person name="Segura M.T."/>
            <person name="Richter M."/>
            <person name="von Bergen M."/>
            <person name="Seifert J."/>
            <person name="Suarez A."/>
        </authorList>
    </citation>
    <scope>NUCLEOTIDE SEQUENCE</scope>
</reference>
<protein>
    <submittedName>
        <fullName evidence="2">Type III restriction protein res subunit</fullName>
    </submittedName>
</protein>